<evidence type="ECO:0000259" key="1">
    <source>
        <dbReference type="SMART" id="SM00959"/>
    </source>
</evidence>
<dbReference type="PATRIC" id="fig|1073383.3.peg.3009"/>
<evidence type="ECO:0000313" key="3">
    <source>
        <dbReference type="Proteomes" id="UP000006087"/>
    </source>
</evidence>
<dbReference type="InterPro" id="IPR036269">
    <property type="entry name" value="Rho_N_sf"/>
</dbReference>
<protein>
    <recommendedName>
        <fullName evidence="1">Rho termination factor-like N-terminal domain-containing protein</fullName>
    </recommendedName>
</protein>
<comment type="caution">
    <text evidence="2">The sequence shown here is derived from an EMBL/GenBank/DDBJ whole genome shotgun (WGS) entry which is preliminary data.</text>
</comment>
<evidence type="ECO:0000313" key="2">
    <source>
        <dbReference type="EMBL" id="EKB19225.1"/>
    </source>
</evidence>
<dbReference type="Gene3D" id="1.10.720.10">
    <property type="match status" value="1"/>
</dbReference>
<dbReference type="GO" id="GO:0006353">
    <property type="term" value="P:DNA-templated transcription termination"/>
    <property type="evidence" value="ECO:0007669"/>
    <property type="project" value="InterPro"/>
</dbReference>
<proteinExistence type="predicted"/>
<dbReference type="RefSeq" id="WP_005345879.1">
    <property type="nucleotide sequence ID" value="NZ_JH823256.1"/>
</dbReference>
<accession>K1IJP4</accession>
<dbReference type="InterPro" id="IPR011112">
    <property type="entry name" value="Rho-like_N"/>
</dbReference>
<reference evidence="2 3" key="1">
    <citation type="submission" date="2012-06" db="EMBL/GenBank/DDBJ databases">
        <title>The Genome Sequence of Aeromonas veronii AMC34.</title>
        <authorList>
            <consortium name="The Broad Institute Genome Sequencing Platform"/>
            <person name="Earl A."/>
            <person name="Ward D."/>
            <person name="Feldgarden M."/>
            <person name="Gevers D."/>
            <person name="Graf J."/>
            <person name="Tomasi A."/>
            <person name="Horneman A."/>
            <person name="Walker B."/>
            <person name="Young S.K."/>
            <person name="Zeng Q."/>
            <person name="Gargeya S."/>
            <person name="Fitzgerald M."/>
            <person name="Haas B."/>
            <person name="Abouelleil A."/>
            <person name="Alvarado L."/>
            <person name="Arachchi H.M."/>
            <person name="Berlin A.M."/>
            <person name="Chapman S.B."/>
            <person name="Goldberg J."/>
            <person name="Griggs A."/>
            <person name="Gujja S."/>
            <person name="Hansen M."/>
            <person name="Howarth C."/>
            <person name="Imamovic A."/>
            <person name="Larimer J."/>
            <person name="McCowan C."/>
            <person name="Montmayeur A."/>
            <person name="Murphy C."/>
            <person name="Neiman D."/>
            <person name="Pearson M."/>
            <person name="Priest M."/>
            <person name="Roberts A."/>
            <person name="Saif S."/>
            <person name="Shea T."/>
            <person name="Sisk P."/>
            <person name="Sykes S."/>
            <person name="Wortman J."/>
            <person name="Nusbaum C."/>
            <person name="Birren B."/>
        </authorList>
    </citation>
    <scope>NUCLEOTIDE SEQUENCE [LARGE SCALE GENOMIC DNA]</scope>
    <source>
        <strain evidence="2 3">AMC34</strain>
    </source>
</reference>
<dbReference type="SUPFAM" id="SSF160059">
    <property type="entry name" value="PriA/YqbF domain"/>
    <property type="match status" value="1"/>
</dbReference>
<dbReference type="HOGENOM" id="CLU_1745789_0_0_6"/>
<feature type="domain" description="Rho termination factor-like N-terminal" evidence="1">
    <location>
        <begin position="109"/>
        <end position="149"/>
    </location>
</feature>
<dbReference type="Pfam" id="PF07498">
    <property type="entry name" value="Rho_N"/>
    <property type="match status" value="1"/>
</dbReference>
<organism evidence="2 3">
    <name type="scientific">Aeromonas veronii AMC34</name>
    <dbReference type="NCBI Taxonomy" id="1073383"/>
    <lineage>
        <taxon>Bacteria</taxon>
        <taxon>Pseudomonadati</taxon>
        <taxon>Pseudomonadota</taxon>
        <taxon>Gammaproteobacteria</taxon>
        <taxon>Aeromonadales</taxon>
        <taxon>Aeromonadaceae</taxon>
        <taxon>Aeromonas</taxon>
    </lineage>
</organism>
<dbReference type="Proteomes" id="UP000006087">
    <property type="component" value="Unassembled WGS sequence"/>
</dbReference>
<dbReference type="SUPFAM" id="SSF68912">
    <property type="entry name" value="Rho N-terminal domain-like"/>
    <property type="match status" value="1"/>
</dbReference>
<dbReference type="SMART" id="SM00959">
    <property type="entry name" value="Rho_N"/>
    <property type="match status" value="1"/>
</dbReference>
<name>K1IJP4_AERVE</name>
<gene>
    <name evidence="2" type="ORF">HMPREF1168_02999</name>
</gene>
<dbReference type="AlphaFoldDB" id="K1IJP4"/>
<dbReference type="Gene3D" id="3.40.5.80">
    <property type="match status" value="1"/>
</dbReference>
<sequence>MEQEMELAIRVGILCKTGSMVRQVYFRAGLPIVPGKSEMVVSPEQCATLENDPRLVVVRLAENTSLQAGDAPSAPGDLDVTLGDMTDSDYLAGVATQNSDATQAGKVTPLAEMKVDELRELAVQMGIPEAAKLKKAELVTAIAATEVQYPVKDEQPSGQDGEQ</sequence>
<dbReference type="EMBL" id="AGWU01000020">
    <property type="protein sequence ID" value="EKB19225.1"/>
    <property type="molecule type" value="Genomic_DNA"/>
</dbReference>